<feature type="domain" description="Yeast cell wall synthesis Kre9/Knh1-like N-terminal" evidence="3">
    <location>
        <begin position="33"/>
        <end position="107"/>
    </location>
</feature>
<feature type="chain" id="PRO_5029011570" description="Yeast cell wall synthesis Kre9/Knh1-like N-terminal domain-containing protein" evidence="2">
    <location>
        <begin position="23"/>
        <end position="192"/>
    </location>
</feature>
<keyword evidence="1 2" id="KW-0732">Signal</keyword>
<proteinExistence type="predicted"/>
<dbReference type="InterPro" id="IPR052982">
    <property type="entry name" value="SRP1/TIP1-like"/>
</dbReference>
<name>A0A7C8N719_ORBOL</name>
<dbReference type="EMBL" id="WIQW01000082">
    <property type="protein sequence ID" value="KAF3086569.1"/>
    <property type="molecule type" value="Genomic_DNA"/>
</dbReference>
<feature type="signal peptide" evidence="2">
    <location>
        <begin position="1"/>
        <end position="22"/>
    </location>
</feature>
<dbReference type="PANTHER" id="PTHR40633:SF1">
    <property type="entry name" value="GPI ANCHORED SERINE-THREONINE RICH PROTEIN (AFU_ORTHOLOGUE AFUA_1G03630)"/>
    <property type="match status" value="1"/>
</dbReference>
<dbReference type="Proteomes" id="UP000475325">
    <property type="component" value="Unassembled WGS sequence"/>
</dbReference>
<comment type="caution">
    <text evidence="4">The sequence shown here is derived from an EMBL/GenBank/DDBJ whole genome shotgun (WGS) entry which is preliminary data.</text>
</comment>
<evidence type="ECO:0000313" key="4">
    <source>
        <dbReference type="EMBL" id="KAF3086569.1"/>
    </source>
</evidence>
<evidence type="ECO:0000256" key="2">
    <source>
        <dbReference type="SAM" id="SignalP"/>
    </source>
</evidence>
<sequence length="192" mass="21538">MNLKPLFTLLNLYIILLKHAEAQFPIKPNAIISPNAETRATAGGQIQIVWANTVGANVTIVLLDDDANNQLEQIITIARNIENTGLLTWNISEDLPPSETYCAPIVDYFEFKNKQNHKYLIFKHSHVNQFLSSSSFTIQQQQSQYRCNSRCCNRWSSAGHSRVFSGIIDCDQTTKDTSGGGSNRRGCDFRAV</sequence>
<organism evidence="4 5">
    <name type="scientific">Orbilia oligospora</name>
    <name type="common">Nematode-trapping fungus</name>
    <name type="synonym">Arthrobotrys oligospora</name>
    <dbReference type="NCBI Taxonomy" id="2813651"/>
    <lineage>
        <taxon>Eukaryota</taxon>
        <taxon>Fungi</taxon>
        <taxon>Dikarya</taxon>
        <taxon>Ascomycota</taxon>
        <taxon>Pezizomycotina</taxon>
        <taxon>Orbiliomycetes</taxon>
        <taxon>Orbiliales</taxon>
        <taxon>Orbiliaceae</taxon>
        <taxon>Orbilia</taxon>
    </lineage>
</organism>
<protein>
    <recommendedName>
        <fullName evidence="3">Yeast cell wall synthesis Kre9/Knh1-like N-terminal domain-containing protein</fullName>
    </recommendedName>
</protein>
<evidence type="ECO:0000256" key="1">
    <source>
        <dbReference type="ARBA" id="ARBA00022729"/>
    </source>
</evidence>
<accession>A0A7C8N719</accession>
<dbReference type="Pfam" id="PF10342">
    <property type="entry name" value="Kre9_KNH"/>
    <property type="match status" value="1"/>
</dbReference>
<dbReference type="InterPro" id="IPR018466">
    <property type="entry name" value="Kre9/Knh1-like_N"/>
</dbReference>
<reference evidence="4 5" key="1">
    <citation type="submission" date="2019-06" db="EMBL/GenBank/DDBJ databases">
        <authorList>
            <person name="Palmer J.M."/>
        </authorList>
    </citation>
    <scope>NUCLEOTIDE SEQUENCE [LARGE SCALE GENOMIC DNA]</scope>
    <source>
        <strain evidence="4 5">TWF102</strain>
    </source>
</reference>
<dbReference type="PANTHER" id="PTHR40633">
    <property type="entry name" value="MATRIX PROTEIN, PUTATIVE (AFU_ORTHOLOGUE AFUA_8G05410)-RELATED"/>
    <property type="match status" value="1"/>
</dbReference>
<evidence type="ECO:0000313" key="5">
    <source>
        <dbReference type="Proteomes" id="UP000475325"/>
    </source>
</evidence>
<gene>
    <name evidence="4" type="ORF">TWF102_010975</name>
</gene>
<dbReference type="AlphaFoldDB" id="A0A7C8N719"/>
<evidence type="ECO:0000259" key="3">
    <source>
        <dbReference type="Pfam" id="PF10342"/>
    </source>
</evidence>